<dbReference type="RefSeq" id="WP_034958625.1">
    <property type="nucleotide sequence ID" value="NZ_JMIW01000001.1"/>
</dbReference>
<evidence type="ECO:0000313" key="5">
    <source>
        <dbReference type="Proteomes" id="UP000027647"/>
    </source>
</evidence>
<protein>
    <recommendedName>
        <fullName evidence="6">CDP-alcohol phosphatidyltransferase</fullName>
    </recommendedName>
</protein>
<keyword evidence="3" id="KW-0812">Transmembrane</keyword>
<dbReference type="GO" id="GO:0016020">
    <property type="term" value="C:membrane"/>
    <property type="evidence" value="ECO:0007669"/>
    <property type="project" value="InterPro"/>
</dbReference>
<evidence type="ECO:0000256" key="1">
    <source>
        <dbReference type="ARBA" id="ARBA00022679"/>
    </source>
</evidence>
<keyword evidence="5" id="KW-1185">Reference proteome</keyword>
<dbReference type="InterPro" id="IPR000462">
    <property type="entry name" value="CDP-OH_P_trans"/>
</dbReference>
<proteinExistence type="inferred from homology"/>
<dbReference type="InterPro" id="IPR048254">
    <property type="entry name" value="CDP_ALCOHOL_P_TRANSF_CS"/>
</dbReference>
<gene>
    <name evidence="4" type="ORF">EH31_06035</name>
</gene>
<evidence type="ECO:0000313" key="4">
    <source>
        <dbReference type="EMBL" id="KEO92224.1"/>
    </source>
</evidence>
<dbReference type="Proteomes" id="UP000027647">
    <property type="component" value="Unassembled WGS sequence"/>
</dbReference>
<keyword evidence="3" id="KW-0472">Membrane</keyword>
<dbReference type="Pfam" id="PF01066">
    <property type="entry name" value="CDP-OH_P_transf"/>
    <property type="match status" value="1"/>
</dbReference>
<dbReference type="GO" id="GO:0016780">
    <property type="term" value="F:phosphotransferase activity, for other substituted phosphate groups"/>
    <property type="evidence" value="ECO:0007669"/>
    <property type="project" value="InterPro"/>
</dbReference>
<dbReference type="PROSITE" id="PS00379">
    <property type="entry name" value="CDP_ALCOHOL_P_TRANSF"/>
    <property type="match status" value="1"/>
</dbReference>
<dbReference type="InterPro" id="IPR043130">
    <property type="entry name" value="CDP-OH_PTrfase_TM_dom"/>
</dbReference>
<dbReference type="EMBL" id="JMIW01000001">
    <property type="protein sequence ID" value="KEO92224.1"/>
    <property type="molecule type" value="Genomic_DNA"/>
</dbReference>
<feature type="transmembrane region" description="Helical" evidence="3">
    <location>
        <begin position="52"/>
        <end position="76"/>
    </location>
</feature>
<dbReference type="eggNOG" id="COG0558">
    <property type="taxonomic scope" value="Bacteria"/>
</dbReference>
<keyword evidence="1 2" id="KW-0808">Transferase</keyword>
<keyword evidence="3" id="KW-1133">Transmembrane helix</keyword>
<evidence type="ECO:0000256" key="2">
    <source>
        <dbReference type="RuleBase" id="RU003750"/>
    </source>
</evidence>
<dbReference type="Gene3D" id="1.20.120.1760">
    <property type="match status" value="1"/>
</dbReference>
<reference evidence="4 5" key="1">
    <citation type="submission" date="2014-04" db="EMBL/GenBank/DDBJ databases">
        <title>A comprehensive comparison of genomes of Erythrobacter spp. strains.</title>
        <authorList>
            <person name="Zheng Q."/>
        </authorList>
    </citation>
    <scope>NUCLEOTIDE SEQUENCE [LARGE SCALE GENOMIC DNA]</scope>
    <source>
        <strain evidence="4 5">DSM 6997</strain>
    </source>
</reference>
<comment type="caution">
    <text evidence="4">The sequence shown here is derived from an EMBL/GenBank/DDBJ whole genome shotgun (WGS) entry which is preliminary data.</text>
</comment>
<evidence type="ECO:0000256" key="3">
    <source>
        <dbReference type="SAM" id="Phobius"/>
    </source>
</evidence>
<dbReference type="AlphaFoldDB" id="A0A074MFH9"/>
<name>A0A074MFH9_ERYLO</name>
<comment type="similarity">
    <text evidence="2">Belongs to the CDP-alcohol phosphatidyltransferase class-I family.</text>
</comment>
<evidence type="ECO:0008006" key="6">
    <source>
        <dbReference type="Google" id="ProtNLM"/>
    </source>
</evidence>
<accession>A0A074MFH9</accession>
<dbReference type="OrthoDB" id="7390033at2"/>
<dbReference type="GO" id="GO:0008654">
    <property type="term" value="P:phospholipid biosynthetic process"/>
    <property type="evidence" value="ECO:0007669"/>
    <property type="project" value="InterPro"/>
</dbReference>
<feature type="transmembrane region" description="Helical" evidence="3">
    <location>
        <begin position="257"/>
        <end position="277"/>
    </location>
</feature>
<organism evidence="4 5">
    <name type="scientific">Erythrobacter longus</name>
    <dbReference type="NCBI Taxonomy" id="1044"/>
    <lineage>
        <taxon>Bacteria</taxon>
        <taxon>Pseudomonadati</taxon>
        <taxon>Pseudomonadota</taxon>
        <taxon>Alphaproteobacteria</taxon>
        <taxon>Sphingomonadales</taxon>
        <taxon>Erythrobacteraceae</taxon>
        <taxon>Erythrobacter/Porphyrobacter group</taxon>
        <taxon>Erythrobacter</taxon>
    </lineage>
</organism>
<dbReference type="STRING" id="1044.EH31_06035"/>
<sequence length="291" mass="31297">MGEHETTVPQGRPAELEDWLNGRIYHPLSMRLAKALVGTPITPNMVSVAGGAMIVLATFAYALGNAWPAVVLGLLLHMSWHVFDGADGDLARLTGRTSSTGEVIDGICDYVGHIILYVTLGTILAGEIGAATAWAFAIGAGAGRIVQAAHYEVQRRQYQHWVYGTPWLRTSAKEAGEPRGIIGFFASYYVNLAKLLAPGGREVDAIVAQCPDGTLPALQKIIRTQTIPVLRSTYLLSANYRTLAFGVSMLAGSPLYFFAFEAIGLSVVLAVSIITAARATRRIQDQARTLR</sequence>